<reference evidence="1" key="1">
    <citation type="submission" date="2022-11" db="EMBL/GenBank/DDBJ databases">
        <title>Genomic comparisons reveal selection pressure and functional variation between nutritional endosymbionts of cave-adapted and epigean Hawaiian planthoppers.</title>
        <authorList>
            <person name="Gossett J.M."/>
            <person name="Porter M.L."/>
            <person name="Vasquez Y."/>
            <person name="Bennett G.M."/>
            <person name="Chong R.A."/>
        </authorList>
    </citation>
    <scope>NUCLEOTIDE SEQUENCE</scope>
    <source>
        <strain evidence="1">OPOL2</strain>
    </source>
</reference>
<dbReference type="Proteomes" id="UP001214992">
    <property type="component" value="Chromosome"/>
</dbReference>
<accession>A0AAX3NAR1</accession>
<protein>
    <recommendedName>
        <fullName evidence="3">D-3-phosphoglycerate dehydrogenase</fullName>
    </recommendedName>
</protein>
<dbReference type="SUPFAM" id="SSF52283">
    <property type="entry name" value="Formate/glycerate dehydrogenase catalytic domain-like"/>
    <property type="match status" value="1"/>
</dbReference>
<evidence type="ECO:0008006" key="3">
    <source>
        <dbReference type="Google" id="ProtNLM"/>
    </source>
</evidence>
<organism evidence="1 2">
    <name type="scientific">Candidatus Purcelliella pentastirinorum</name>
    <dbReference type="NCBI Taxonomy" id="472834"/>
    <lineage>
        <taxon>Bacteria</taxon>
        <taxon>Pseudomonadati</taxon>
        <taxon>Pseudomonadota</taxon>
        <taxon>Gammaproteobacteria</taxon>
        <taxon>Enterobacterales</taxon>
        <taxon>Enterobacteriaceae</taxon>
        <taxon>Candidatus Purcelliella</taxon>
    </lineage>
</organism>
<dbReference type="Gene3D" id="3.40.50.720">
    <property type="entry name" value="NAD(P)-binding Rossmann-like Domain"/>
    <property type="match status" value="1"/>
</dbReference>
<sequence>MKIIIDENIPYTKELFNNNSKIKKITGRKINNYILKNINAIIIRSTTKINKKILNERNIKFIRSTTSGIYHINKKIIKKKKLNSFMLQDVIQ</sequence>
<gene>
    <name evidence="1" type="ORF">ONB71_00085</name>
</gene>
<evidence type="ECO:0000313" key="1">
    <source>
        <dbReference type="EMBL" id="WDI78545.1"/>
    </source>
</evidence>
<proteinExistence type="predicted"/>
<name>A0AAX3NAR1_9ENTR</name>
<dbReference type="EMBL" id="CP110496">
    <property type="protein sequence ID" value="WDI78545.1"/>
    <property type="molecule type" value="Genomic_DNA"/>
</dbReference>
<dbReference type="RefSeq" id="WP_274360572.1">
    <property type="nucleotide sequence ID" value="NZ_CP110496.1"/>
</dbReference>
<dbReference type="AlphaFoldDB" id="A0AAX3NAR1"/>
<evidence type="ECO:0000313" key="2">
    <source>
        <dbReference type="Proteomes" id="UP001214992"/>
    </source>
</evidence>